<gene>
    <name evidence="1" type="ORF">KC614_03720</name>
</gene>
<accession>A0A955LKN0</accession>
<reference evidence="1" key="1">
    <citation type="submission" date="2020-04" db="EMBL/GenBank/DDBJ databases">
        <authorList>
            <person name="Zhang T."/>
        </authorList>
    </citation>
    <scope>NUCLEOTIDE SEQUENCE</scope>
    <source>
        <strain evidence="1">HKST-UBA03</strain>
    </source>
</reference>
<organism evidence="1 2">
    <name type="scientific">candidate division WWE3 bacterium</name>
    <dbReference type="NCBI Taxonomy" id="2053526"/>
    <lineage>
        <taxon>Bacteria</taxon>
        <taxon>Katanobacteria</taxon>
    </lineage>
</organism>
<name>A0A955LKN0_UNCKA</name>
<dbReference type="EMBL" id="JAGQKZ010000034">
    <property type="protein sequence ID" value="MCA9392285.1"/>
    <property type="molecule type" value="Genomic_DNA"/>
</dbReference>
<dbReference type="Proteomes" id="UP000751518">
    <property type="component" value="Unassembled WGS sequence"/>
</dbReference>
<evidence type="ECO:0000313" key="2">
    <source>
        <dbReference type="Proteomes" id="UP000751518"/>
    </source>
</evidence>
<comment type="caution">
    <text evidence="1">The sequence shown here is derived from an EMBL/GenBank/DDBJ whole genome shotgun (WGS) entry which is preliminary data.</text>
</comment>
<reference evidence="1" key="2">
    <citation type="journal article" date="2021" name="Microbiome">
        <title>Successional dynamics and alternative stable states in a saline activated sludge microbial community over 9 years.</title>
        <authorList>
            <person name="Wang Y."/>
            <person name="Ye J."/>
            <person name="Ju F."/>
            <person name="Liu L."/>
            <person name="Boyd J.A."/>
            <person name="Deng Y."/>
            <person name="Parks D.H."/>
            <person name="Jiang X."/>
            <person name="Yin X."/>
            <person name="Woodcroft B.J."/>
            <person name="Tyson G.W."/>
            <person name="Hugenholtz P."/>
            <person name="Polz M.F."/>
            <person name="Zhang T."/>
        </authorList>
    </citation>
    <scope>NUCLEOTIDE SEQUENCE</scope>
    <source>
        <strain evidence="1">HKST-UBA03</strain>
    </source>
</reference>
<sequence length="181" mass="20872">MLSIVVLGDELWNEETNEFSTVGDVALEFEHSLVSLSKWEAKYEKPFLGKGKKEQEEVFGYLKEMCLTPNVDEEVFYRLSDDNLDAINKYIESKQSATTFGNLPKERGPAETITAELIYYWLVAFQIPFDPCETWHLNRLFSLIRICSIKNTPPKKVNRAEMLSQRSKLNAQRRAQLGTRG</sequence>
<evidence type="ECO:0000313" key="1">
    <source>
        <dbReference type="EMBL" id="MCA9392285.1"/>
    </source>
</evidence>
<protein>
    <submittedName>
        <fullName evidence="1">Uncharacterized protein</fullName>
    </submittedName>
</protein>
<proteinExistence type="predicted"/>
<dbReference type="AlphaFoldDB" id="A0A955LKN0"/>